<comment type="function">
    <text evidence="7">Stabilizer subunit of the dolichol-phosphate mannose (DPM) synthase complex; tethers catalytic subunit to the ER.</text>
</comment>
<evidence type="ECO:0000256" key="8">
    <source>
        <dbReference type="SAM" id="Coils"/>
    </source>
</evidence>
<dbReference type="KEGG" id="acs:100566141"/>
<name>H9GED2_ANOCA</name>
<evidence type="ECO:0000256" key="7">
    <source>
        <dbReference type="RuleBase" id="RU365085"/>
    </source>
</evidence>
<dbReference type="GO" id="GO:0005789">
    <property type="term" value="C:endoplasmic reticulum membrane"/>
    <property type="evidence" value="ECO:0000318"/>
    <property type="project" value="GO_Central"/>
</dbReference>
<feature type="chain" id="PRO_5003621156" description="Dolichol-phosphate mannosyltransferase subunit 3" evidence="9">
    <location>
        <begin position="20"/>
        <end position="93"/>
    </location>
</feature>
<dbReference type="GeneTree" id="ENSGT00390000008892"/>
<keyword evidence="9" id="KW-0732">Signal</keyword>
<dbReference type="PANTHER" id="PTHR16433:SF0">
    <property type="entry name" value="DOLICHOL-PHOSPHATE MANNOSYLTRANSFERASE SUBUNIT 3"/>
    <property type="match status" value="1"/>
</dbReference>
<dbReference type="STRING" id="28377.ENSACAP00000008613"/>
<feature type="transmembrane region" description="Helical" evidence="7">
    <location>
        <begin position="43"/>
        <end position="63"/>
    </location>
</feature>
<dbReference type="Proteomes" id="UP000001646">
    <property type="component" value="Unplaced"/>
</dbReference>
<comment type="pathway">
    <text evidence="7">Protein modification; protein glycosylation.</text>
</comment>
<evidence type="ECO:0000256" key="6">
    <source>
        <dbReference type="ARBA" id="ARBA00023136"/>
    </source>
</evidence>
<evidence type="ECO:0000313" key="10">
    <source>
        <dbReference type="Ensembl" id="ENSACAP00000008613.1"/>
    </source>
</evidence>
<dbReference type="AlphaFoldDB" id="H9GED2"/>
<dbReference type="Bgee" id="ENSACAG00000008811">
    <property type="expression patterns" value="Expressed in adrenal gland and 12 other cell types or tissues"/>
</dbReference>
<dbReference type="GeneID" id="100566141"/>
<keyword evidence="4 7" id="KW-0256">Endoplasmic reticulum</keyword>
<protein>
    <recommendedName>
        <fullName evidence="7">Dolichol-phosphate mannosyltransferase subunit 3</fullName>
    </recommendedName>
</protein>
<organism evidence="10 11">
    <name type="scientific">Anolis carolinensis</name>
    <name type="common">Green anole</name>
    <name type="synonym">American chameleon</name>
    <dbReference type="NCBI Taxonomy" id="28377"/>
    <lineage>
        <taxon>Eukaryota</taxon>
        <taxon>Metazoa</taxon>
        <taxon>Chordata</taxon>
        <taxon>Craniata</taxon>
        <taxon>Vertebrata</taxon>
        <taxon>Euteleostomi</taxon>
        <taxon>Lepidosauria</taxon>
        <taxon>Squamata</taxon>
        <taxon>Bifurcata</taxon>
        <taxon>Unidentata</taxon>
        <taxon>Episquamata</taxon>
        <taxon>Toxicofera</taxon>
        <taxon>Iguania</taxon>
        <taxon>Dactyloidae</taxon>
        <taxon>Anolis</taxon>
    </lineage>
</organism>
<reference evidence="10" key="1">
    <citation type="submission" date="2009-12" db="EMBL/GenBank/DDBJ databases">
        <title>The Genome Sequence of Anolis carolinensis (Green Anole Lizard).</title>
        <authorList>
            <consortium name="The Genome Sequencing Platform"/>
            <person name="Di Palma F."/>
            <person name="Alfoldi J."/>
            <person name="Heiman D."/>
            <person name="Young S."/>
            <person name="Grabherr M."/>
            <person name="Johnson J."/>
            <person name="Lander E.S."/>
            <person name="Lindblad-Toh K."/>
        </authorList>
    </citation>
    <scope>NUCLEOTIDE SEQUENCE [LARGE SCALE GENOMIC DNA]</scope>
    <source>
        <strain evidence="10">JBL SC #1</strain>
    </source>
</reference>
<feature type="coiled-coil region" evidence="8">
    <location>
        <begin position="65"/>
        <end position="92"/>
    </location>
</feature>
<evidence type="ECO:0000256" key="5">
    <source>
        <dbReference type="ARBA" id="ARBA00022989"/>
    </source>
</evidence>
<proteinExistence type="inferred from homology"/>
<dbReference type="OMA" id="YCVATFH"/>
<keyword evidence="8" id="KW-0175">Coiled coil</keyword>
<accession>H9GED2</accession>
<dbReference type="CTD" id="54344"/>
<evidence type="ECO:0000256" key="1">
    <source>
        <dbReference type="ARBA" id="ARBA00004477"/>
    </source>
</evidence>
<dbReference type="eggNOG" id="KOG4841">
    <property type="taxonomic scope" value="Eukaryota"/>
</dbReference>
<reference evidence="10" key="2">
    <citation type="submission" date="2025-08" db="UniProtKB">
        <authorList>
            <consortium name="Ensembl"/>
        </authorList>
    </citation>
    <scope>IDENTIFICATION</scope>
</reference>
<comment type="subcellular location">
    <subcellularLocation>
        <location evidence="1 7">Endoplasmic reticulum membrane</location>
        <topology evidence="1 7">Multi-pass membrane protein</topology>
    </subcellularLocation>
</comment>
<dbReference type="InterPro" id="IPR013174">
    <property type="entry name" value="DPM3"/>
</dbReference>
<dbReference type="PANTHER" id="PTHR16433">
    <property type="entry name" value="DOLICHOL-PHOSPHATE MANNOSYLTRANSFERASE SUBUNIT 3"/>
    <property type="match status" value="1"/>
</dbReference>
<sequence length="93" mass="10378">MTKLLRCLWSLGLFGVAWAVLALDPLDLRPLPAPWPQVLRPLPAYLLVSFGCFSLAVVGFRLGTFNDCEAAAQELQDQIREAKQDLARRGLRL</sequence>
<comment type="caution">
    <text evidence="7">Lacks conserved residue(s) required for the propagation of feature annotation.</text>
</comment>
<gene>
    <name evidence="10" type="primary">dpm3</name>
</gene>
<evidence type="ECO:0000256" key="9">
    <source>
        <dbReference type="SAM" id="SignalP"/>
    </source>
</evidence>
<keyword evidence="5 7" id="KW-1133">Transmembrane helix</keyword>
<reference evidence="10" key="3">
    <citation type="submission" date="2025-09" db="UniProtKB">
        <authorList>
            <consortium name="Ensembl"/>
        </authorList>
    </citation>
    <scope>IDENTIFICATION</scope>
</reference>
<dbReference type="HOGENOM" id="CLU_150782_0_1_1"/>
<feature type="signal peptide" evidence="9">
    <location>
        <begin position="1"/>
        <end position="19"/>
    </location>
</feature>
<dbReference type="Pfam" id="PF08285">
    <property type="entry name" value="DPM3"/>
    <property type="match status" value="1"/>
</dbReference>
<evidence type="ECO:0000313" key="11">
    <source>
        <dbReference type="Proteomes" id="UP000001646"/>
    </source>
</evidence>
<comment type="similarity">
    <text evidence="2 7">Belongs to the DPM3 family.</text>
</comment>
<keyword evidence="11" id="KW-1185">Reference proteome</keyword>
<dbReference type="UniPathway" id="UPA00378"/>
<comment type="subunit">
    <text evidence="7">Component of the dolichol-phosphate mannose (DPM) synthase complex.</text>
</comment>
<keyword evidence="3 7" id="KW-0812">Transmembrane</keyword>
<evidence type="ECO:0000256" key="4">
    <source>
        <dbReference type="ARBA" id="ARBA00022824"/>
    </source>
</evidence>
<dbReference type="OrthoDB" id="2014333at2759"/>
<dbReference type="InParanoid" id="H9GED2"/>
<keyword evidence="6 7" id="KW-0472">Membrane</keyword>
<evidence type="ECO:0000256" key="3">
    <source>
        <dbReference type="ARBA" id="ARBA00022692"/>
    </source>
</evidence>
<dbReference type="Ensembl" id="ENSACAT00000008796.2">
    <property type="protein sequence ID" value="ENSACAP00000008613.1"/>
    <property type="gene ID" value="ENSACAG00000008811.2"/>
</dbReference>
<evidence type="ECO:0000256" key="2">
    <source>
        <dbReference type="ARBA" id="ARBA00010430"/>
    </source>
</evidence>
<dbReference type="GO" id="GO:0033185">
    <property type="term" value="C:dolichol-phosphate-mannose synthase complex"/>
    <property type="evidence" value="ECO:0000318"/>
    <property type="project" value="GO_Central"/>
</dbReference>